<dbReference type="Pfam" id="PF17866">
    <property type="entry name" value="AAA_lid_6"/>
    <property type="match status" value="2"/>
</dbReference>
<dbReference type="InterPro" id="IPR003593">
    <property type="entry name" value="AAA+_ATPase"/>
</dbReference>
<gene>
    <name evidence="8" type="ORF">P171DRAFT_503247</name>
</gene>
<feature type="domain" description="AAA+ ATPase" evidence="7">
    <location>
        <begin position="1909"/>
        <end position="2046"/>
    </location>
</feature>
<reference evidence="8" key="1">
    <citation type="journal article" date="2020" name="Stud. Mycol.">
        <title>101 Dothideomycetes genomes: a test case for predicting lifestyles and emergence of pathogens.</title>
        <authorList>
            <person name="Haridas S."/>
            <person name="Albert R."/>
            <person name="Binder M."/>
            <person name="Bloem J."/>
            <person name="Labutti K."/>
            <person name="Salamov A."/>
            <person name="Andreopoulos B."/>
            <person name="Baker S."/>
            <person name="Barry K."/>
            <person name="Bills G."/>
            <person name="Bluhm B."/>
            <person name="Cannon C."/>
            <person name="Castanera R."/>
            <person name="Culley D."/>
            <person name="Daum C."/>
            <person name="Ezra D."/>
            <person name="Gonzalez J."/>
            <person name="Henrissat B."/>
            <person name="Kuo A."/>
            <person name="Liang C."/>
            <person name="Lipzen A."/>
            <person name="Lutzoni F."/>
            <person name="Magnuson J."/>
            <person name="Mondo S."/>
            <person name="Nolan M."/>
            <person name="Ohm R."/>
            <person name="Pangilinan J."/>
            <person name="Park H.-J."/>
            <person name="Ramirez L."/>
            <person name="Alfaro M."/>
            <person name="Sun H."/>
            <person name="Tritt A."/>
            <person name="Yoshinaga Y."/>
            <person name="Zwiers L.-H."/>
            <person name="Turgeon B."/>
            <person name="Goodwin S."/>
            <person name="Spatafora J."/>
            <person name="Crous P."/>
            <person name="Grigoriev I."/>
        </authorList>
    </citation>
    <scope>NUCLEOTIDE SEQUENCE</scope>
    <source>
        <strain evidence="8">CBS 690.94</strain>
    </source>
</reference>
<dbReference type="Pfam" id="PF13086">
    <property type="entry name" value="AAA_11"/>
    <property type="match status" value="1"/>
</dbReference>
<dbReference type="Pfam" id="PF00004">
    <property type="entry name" value="AAA"/>
    <property type="match status" value="3"/>
</dbReference>
<evidence type="ECO:0000259" key="7">
    <source>
        <dbReference type="SMART" id="SM00382"/>
    </source>
</evidence>
<dbReference type="FunFam" id="3.40.50.300:FF:000216">
    <property type="entry name" value="Type VII secretion ATPase EccA"/>
    <property type="match status" value="2"/>
</dbReference>
<evidence type="ECO:0000256" key="5">
    <source>
        <dbReference type="SAM" id="Coils"/>
    </source>
</evidence>
<feature type="domain" description="AAA+ ATPase" evidence="7">
    <location>
        <begin position="479"/>
        <end position="887"/>
    </location>
</feature>
<evidence type="ECO:0000256" key="2">
    <source>
        <dbReference type="ARBA" id="ARBA00022741"/>
    </source>
</evidence>
<dbReference type="CDD" id="cd00009">
    <property type="entry name" value="AAA"/>
    <property type="match status" value="3"/>
</dbReference>
<evidence type="ECO:0000256" key="6">
    <source>
        <dbReference type="SAM" id="MobiDB-lite"/>
    </source>
</evidence>
<dbReference type="GO" id="GO:0016887">
    <property type="term" value="F:ATP hydrolysis activity"/>
    <property type="evidence" value="ECO:0007669"/>
    <property type="project" value="InterPro"/>
</dbReference>
<feature type="compositionally biased region" description="Low complexity" evidence="6">
    <location>
        <begin position="1271"/>
        <end position="1281"/>
    </location>
</feature>
<feature type="domain" description="AAA+ ATPase" evidence="7">
    <location>
        <begin position="1633"/>
        <end position="1780"/>
    </location>
</feature>
<keyword evidence="2" id="KW-0547">Nucleotide-binding</keyword>
<dbReference type="Gene3D" id="1.10.8.60">
    <property type="match status" value="2"/>
</dbReference>
<feature type="compositionally biased region" description="Polar residues" evidence="6">
    <location>
        <begin position="2198"/>
        <end position="2214"/>
    </location>
</feature>
<dbReference type="GO" id="GO:0005524">
    <property type="term" value="F:ATP binding"/>
    <property type="evidence" value="ECO:0007669"/>
    <property type="project" value="UniProtKB-KW"/>
</dbReference>
<accession>A0A9P4PSQ3</accession>
<evidence type="ECO:0000313" key="9">
    <source>
        <dbReference type="Proteomes" id="UP000799764"/>
    </source>
</evidence>
<protein>
    <submittedName>
        <fullName evidence="8">P-loop containing nucleoside triphosphate hydrolase protein</fullName>
    </submittedName>
</protein>
<dbReference type="Pfam" id="PF13087">
    <property type="entry name" value="AAA_12"/>
    <property type="match status" value="1"/>
</dbReference>
<dbReference type="InterPro" id="IPR000641">
    <property type="entry name" value="CbxX/CfxQ"/>
</dbReference>
<keyword evidence="9" id="KW-1185">Reference proteome</keyword>
<dbReference type="InterPro" id="IPR041627">
    <property type="entry name" value="AAA_lid_6"/>
</dbReference>
<dbReference type="InterPro" id="IPR003959">
    <property type="entry name" value="ATPase_AAA_core"/>
</dbReference>
<dbReference type="CDD" id="cd06008">
    <property type="entry name" value="NF-X1-zinc-finger"/>
    <property type="match status" value="1"/>
</dbReference>
<organism evidence="8 9">
    <name type="scientific">Karstenula rhodostoma CBS 690.94</name>
    <dbReference type="NCBI Taxonomy" id="1392251"/>
    <lineage>
        <taxon>Eukaryota</taxon>
        <taxon>Fungi</taxon>
        <taxon>Dikarya</taxon>
        <taxon>Ascomycota</taxon>
        <taxon>Pezizomycotina</taxon>
        <taxon>Dothideomycetes</taxon>
        <taxon>Pleosporomycetidae</taxon>
        <taxon>Pleosporales</taxon>
        <taxon>Massarineae</taxon>
        <taxon>Didymosphaeriaceae</taxon>
        <taxon>Karstenula</taxon>
    </lineage>
</organism>
<dbReference type="FunFam" id="1.10.8.60:FF:000160">
    <property type="entry name" value="WGS project CABT00000000 data, contig 2.55"/>
    <property type="match status" value="1"/>
</dbReference>
<feature type="region of interest" description="Disordered" evidence="6">
    <location>
        <begin position="1181"/>
        <end position="1286"/>
    </location>
</feature>
<dbReference type="InterPro" id="IPR041677">
    <property type="entry name" value="DNA2/NAM7_AAA_11"/>
</dbReference>
<evidence type="ECO:0000313" key="8">
    <source>
        <dbReference type="EMBL" id="KAF2450655.1"/>
    </source>
</evidence>
<feature type="domain" description="AAA+ ATPase" evidence="7">
    <location>
        <begin position="1354"/>
        <end position="1489"/>
    </location>
</feature>
<feature type="region of interest" description="Disordered" evidence="6">
    <location>
        <begin position="2141"/>
        <end position="2219"/>
    </location>
</feature>
<evidence type="ECO:0000256" key="3">
    <source>
        <dbReference type="ARBA" id="ARBA00022806"/>
    </source>
</evidence>
<evidence type="ECO:0000256" key="4">
    <source>
        <dbReference type="ARBA" id="ARBA00022840"/>
    </source>
</evidence>
<dbReference type="PRINTS" id="PR00819">
    <property type="entry name" value="CBXCFQXSUPER"/>
</dbReference>
<dbReference type="PANTHER" id="PTHR43392">
    <property type="entry name" value="AAA-TYPE ATPASE FAMILY PROTEIN / ANKYRIN REPEAT FAMILY PROTEIN"/>
    <property type="match status" value="1"/>
</dbReference>
<keyword evidence="4" id="KW-0067">ATP-binding</keyword>
<sequence length="2366" mass="263537">MADEAAEKRVIGLTKLFNAVLHGHREIKSLGDGKRFLEALCAQKDASKCLESIVASSSGLTAIAKAFRFSGDSAFLNGLATEVLLFLADPTVKQLHDGHFLHRVLGNIVQPPTFWNTFAEAHFCRVLSEDATLAFAWLLVELLYDRTETGDLPDVRNIAERVTAKDTLTGSEQFEVRKLGHKIKNFLENTSADTTGTGPGGRHDNDHADYRKIKILPTADEFSSTERPFFRRADAIDTVDPSQRGHVHLDNQFRLLREDLLGELRNDFQISIGAKKGRRRVILRKLQFIGIDCGLPNRRRACHIKLQCNADIPQLKQFKDVSLRRKHIAENKSLLKHQSLGCLVSNGDVVAFVSVDRDETELSQQPPILRLRITDDDTLKKVLIASKLSQDFEFIQVDTAVFAYESVLRCLQDMLDVPLQEQLLEPASGPKEALSGIQPTRMIDIIGANLDQDLQHAVGATRSVHLDSAQAQSLLTGLSRRVSLIQGPPGTGKSFIGSLIAKILHDQTQETILVITFTNHALDQFLVDIQNIGVPKHSIVRLGYRGSDETKDLNISAQSSTYKIGRDTWQIRDNHRAEAEGYHDVLAKAVSGFIQGNINDRAILEYLEFEDPEFFDAFLVPDTDDDMTIAGRDGKAIDDTYLIHEWSQGRSAGAVGDVIEQQFPNVWRLDSNARAALRLKWNQGLVRERASHITSLVQKYNRCRQQVDRINQEEKAFVLKQKRIIGCTTTAAAKYTEAIREASPGIILVEEAGEILESHILTAMTSNTKQLVLIGDHKQLRPKVSNYSLTVEKGDGYDLNVSMFERLVLAGMPHTTLNLQHRMRPEISSLVRSLTYPELEDAPGTKTRPILRGFQDNVIFVSHDKPELNADLIADRRDEDQKSSKENEFEVDMVLKCVRYLGQQGYNTEHIVILTPYLGQLHRLVKVLSQDNDPWLNDLDSFELIRAGLLPAASANITKGRIKVSTIDNYQGEESDVVIVTLTRSNSAGDIGFMASPQRVNVLLSRARDALIMIGNANTFMDSRKGKDVWVPLMEQLNKEGHVYNGFPVKCQQHPDRSATLATPDAFDEFCPDGGCSEPCGKYLTCKTHKCPQRCHQLQDHSKMKCQAIIDQMCPLKHTFSLKCHEKDTKTCPKCKAEMEAAERKRQRDYKLEQERLVRQREYAAKLAELDDEMAHEKRLLRDASEDKDRQSVLAQKQRDLENLRNQVRNPEKTTTTSTSNASAPTVPDSRDTPTVQKMSNSKPNHQASAPLPSSHLAKNQDDKNTSVNTDDSGASSAGSSVCQGPVDEHILPVLHRSEAKDDWDWQKKVEGAQNKSLDELITMIGLESVKQRFLAIKAKVDTQVRQNVSLKGERFGAALLGNPGTAGKTTVARHYAKFLMSVGALPGDYFLETSGSKLANDGVSKCQSHIDSVLAAGGGVFFIDEAYQLVSGNSPGGKAVLDFLLAEIENLTGKVVFVLAGYRKQMEAFFAHNPGIPSRIPLEMKFEDYTDEELHHIFAYYVNKKYRNTMKVETGIGGLYARIVARRIGRGRGKEGFGNARAMQNQIDRITEHQAKRLQKQRRARIPSDDYLLTKEDLIGPEPALVLQGNAAWMKLQGMIGLQSVKESVRVLLDSLQHNYHRELAEKPILQYSLNRCFIGSPGTGKTSVAKLYGRILADIGMLSDGEVVIVKSPADFIGDVLGASENKTKGILASSMGKVLIIDEAYMLRTGGGRNHADIFKAAVIDTIVADVQSVPGEDRCVLLLGYKDQMEEMFRDVNPGLARRFPLDSSFVFEDFDDNDLRKILDLKLKDIGYNATDQAKKVALETLQRARNKPNFGNAGEVDIVLDRAKALHQKHLAAGKAKELDTFGAIDFDPDFDRSQRAATNLPKLFQDTVGCEPLIKRFQGYQNTAANLQSLGMDPRNEIPFNFLFKGPPGTGKTTTAQKMGKVFYDMGFLAQAKVEECSATDLIGSYVGHTGPKVQKQLEKALGKVLFIDEAYRLAEGQFAVEAMDELVDCLTKPKFAGKLITILAGYDHDIDRLMSSNPGLTSRFSETIYFTHLDPATCVVLLTKDLQKRAVGAPLDLSALETATPLFKQKLIDLFATLSKSTSWGNGRDVKSLAKTMFAALISNAIPPITRLTLTEDIVLQAMQSMVDERSQRNNAAGTSRFPHHKKTAPPQSQQPNAPTPPATGSSTGVSGSTPTTKAPPPPESKANSKAKSPPNQDTNTSSDEEEPNDLAAILGLLNVQRDPGVTDEVWEQLERDKHAAVAREREYLRMQEEKRQDEIKLEELRRVELETMIEEERRKLEQKRVQAELDRRKKLEELAEAEKQRKIESERQKKVRKLGRCPAGFMWIRQSGGYRCAGGSHWLSDSQVDAYCT</sequence>
<comment type="caution">
    <text evidence="8">The sequence shown here is derived from an EMBL/GenBank/DDBJ whole genome shotgun (WGS) entry which is preliminary data.</text>
</comment>
<keyword evidence="5" id="KW-0175">Coiled coil</keyword>
<dbReference type="Proteomes" id="UP000799764">
    <property type="component" value="Unassembled WGS sequence"/>
</dbReference>
<dbReference type="InterPro" id="IPR047187">
    <property type="entry name" value="SF1_C_Upf1"/>
</dbReference>
<dbReference type="FunFam" id="1.10.8.60:FF:000159">
    <property type="entry name" value="p-loop containing nucleoside triphosphate hydrolase protein"/>
    <property type="match status" value="1"/>
</dbReference>
<dbReference type="InterPro" id="IPR050773">
    <property type="entry name" value="CbxX/CfxQ_RuBisCO_ESX"/>
</dbReference>
<dbReference type="SMART" id="SM00382">
    <property type="entry name" value="AAA"/>
    <property type="match status" value="4"/>
</dbReference>
<keyword evidence="8" id="KW-0378">Hydrolase</keyword>
<feature type="coiled-coil region" evidence="5">
    <location>
        <begin position="2260"/>
        <end position="2325"/>
    </location>
</feature>
<feature type="compositionally biased region" description="Low complexity" evidence="6">
    <location>
        <begin position="2175"/>
        <end position="2189"/>
    </location>
</feature>
<dbReference type="SUPFAM" id="SSF52540">
    <property type="entry name" value="P-loop containing nucleoside triphosphate hydrolases"/>
    <property type="match status" value="4"/>
</dbReference>
<comment type="similarity">
    <text evidence="1">Belongs to the CbxX/CfxQ family.</text>
</comment>
<proteinExistence type="inferred from homology"/>
<dbReference type="InterPro" id="IPR041679">
    <property type="entry name" value="DNA2/NAM7-like_C"/>
</dbReference>
<dbReference type="Gene3D" id="3.40.50.300">
    <property type="entry name" value="P-loop containing nucleotide triphosphate hydrolases"/>
    <property type="match status" value="6"/>
</dbReference>
<name>A0A9P4PSQ3_9PLEO</name>
<feature type="compositionally biased region" description="Basic and acidic residues" evidence="6">
    <location>
        <begin position="1181"/>
        <end position="1203"/>
    </location>
</feature>
<dbReference type="OrthoDB" id="2423195at2759"/>
<keyword evidence="3" id="KW-0347">Helicase</keyword>
<dbReference type="EMBL" id="MU001493">
    <property type="protein sequence ID" value="KAF2450655.1"/>
    <property type="molecule type" value="Genomic_DNA"/>
</dbReference>
<dbReference type="PANTHER" id="PTHR43392:SF2">
    <property type="entry name" value="AAA-TYPE ATPASE FAMILY PROTEIN _ ANKYRIN REPEAT FAMILY PROTEIN"/>
    <property type="match status" value="1"/>
</dbReference>
<dbReference type="CDD" id="cd18808">
    <property type="entry name" value="SF1_C_Upf1"/>
    <property type="match status" value="1"/>
</dbReference>
<dbReference type="FunFam" id="3.40.50.300:FF:001660">
    <property type="entry name" value="NF-X1 finger and helicase protein, putative"/>
    <property type="match status" value="1"/>
</dbReference>
<dbReference type="InterPro" id="IPR027417">
    <property type="entry name" value="P-loop_NTPase"/>
</dbReference>
<dbReference type="GO" id="GO:0004386">
    <property type="term" value="F:helicase activity"/>
    <property type="evidence" value="ECO:0007669"/>
    <property type="project" value="InterPro"/>
</dbReference>
<evidence type="ECO:0000256" key="1">
    <source>
        <dbReference type="ARBA" id="ARBA00010378"/>
    </source>
</evidence>
<feature type="compositionally biased region" description="Polar residues" evidence="6">
    <location>
        <begin position="1233"/>
        <end position="1248"/>
    </location>
</feature>
<dbReference type="CDD" id="cd17936">
    <property type="entry name" value="EEXXEc_NFX1"/>
    <property type="match status" value="1"/>
</dbReference>